<evidence type="ECO:0000256" key="7">
    <source>
        <dbReference type="ARBA" id="ARBA00046486"/>
    </source>
</evidence>
<evidence type="ECO:0000256" key="8">
    <source>
        <dbReference type="ARBA" id="ARBA00056519"/>
    </source>
</evidence>
<keyword evidence="4 9" id="KW-0819">tRNA processing</keyword>
<dbReference type="GeneID" id="103182189"/>
<evidence type="ECO:0000256" key="1">
    <source>
        <dbReference type="ARBA" id="ARBA00004604"/>
    </source>
</evidence>
<dbReference type="GO" id="GO:0030681">
    <property type="term" value="C:multimeric ribonuclease P complex"/>
    <property type="evidence" value="ECO:0007669"/>
    <property type="project" value="UniProtKB-ARBA"/>
</dbReference>
<evidence type="ECO:0000313" key="12">
    <source>
        <dbReference type="Proteomes" id="UP000314986"/>
    </source>
</evidence>
<reference evidence="10 12" key="3">
    <citation type="journal article" date="2014" name="Nature">
        <title>Elephant shark genome provides unique insights into gnathostome evolution.</title>
        <authorList>
            <consortium name="International Elephant Shark Genome Sequencing Consortium"/>
            <person name="Venkatesh B."/>
            <person name="Lee A.P."/>
            <person name="Ravi V."/>
            <person name="Maurya A.K."/>
            <person name="Lian M.M."/>
            <person name="Swann J.B."/>
            <person name="Ohta Y."/>
            <person name="Flajnik M.F."/>
            <person name="Sutoh Y."/>
            <person name="Kasahara M."/>
            <person name="Hoon S."/>
            <person name="Gangu V."/>
            <person name="Roy S.W."/>
            <person name="Irimia M."/>
            <person name="Korzh V."/>
            <person name="Kondrychyn I."/>
            <person name="Lim Z.W."/>
            <person name="Tay B.H."/>
            <person name="Tohari S."/>
            <person name="Kong K.W."/>
            <person name="Ho S."/>
            <person name="Lorente-Galdos B."/>
            <person name="Quilez J."/>
            <person name="Marques-Bonet T."/>
            <person name="Raney B.J."/>
            <person name="Ingham P.W."/>
            <person name="Tay A."/>
            <person name="Hillier L.W."/>
            <person name="Minx P."/>
            <person name="Boehm T."/>
            <person name="Wilson R.K."/>
            <person name="Brenner S."/>
            <person name="Warren W.C."/>
        </authorList>
    </citation>
    <scope>NUCLEOTIDE SEQUENCE</scope>
    <source>
        <tissue evidence="10">Testis</tissue>
    </source>
</reference>
<evidence type="ECO:0000256" key="2">
    <source>
        <dbReference type="ARBA" id="ARBA00010800"/>
    </source>
</evidence>
<reference evidence="12" key="1">
    <citation type="journal article" date="2006" name="Science">
        <title>Ancient noncoding elements conserved in the human genome.</title>
        <authorList>
            <person name="Venkatesh B."/>
            <person name="Kirkness E.F."/>
            <person name="Loh Y.H."/>
            <person name="Halpern A.L."/>
            <person name="Lee A.P."/>
            <person name="Johnson J."/>
            <person name="Dandona N."/>
            <person name="Viswanathan L.D."/>
            <person name="Tay A."/>
            <person name="Venter J.C."/>
            <person name="Strausberg R.L."/>
            <person name="Brenner S."/>
        </authorList>
    </citation>
    <scope>NUCLEOTIDE SEQUENCE [LARGE SCALE GENOMIC DNA]</scope>
</reference>
<dbReference type="GO" id="GO:0033204">
    <property type="term" value="F:ribonuclease P RNA binding"/>
    <property type="evidence" value="ECO:0007669"/>
    <property type="project" value="InterPro"/>
</dbReference>
<dbReference type="GeneTree" id="ENSGT00390000012331"/>
<dbReference type="Gene3D" id="3.30.70.3250">
    <property type="entry name" value="Ribonuclease P, Pop5 subunit"/>
    <property type="match status" value="1"/>
</dbReference>
<comment type="subunit">
    <text evidence="7">Component of nuclear RNase P and RNase MRP ribonucleoproteins. RNase P consists of a catalytic RNA moiety and 10 different protein chains; POP1, POP4, POP5, POP7, RPP14, RPP21, RPP25, RPP30, RPP38 and RPP40. Within the RNase P complex, POP1, POP7 and RPP25 form the 'finger' subcomplex, POP5, RPP14, RPP40 and homodimeric RPP30 form the 'palm' subcomplex, and RPP21, POP4 and RPP38 form the 'wrist' subcomplex. All subunits of the RNase P complex interact with the catalytic RNA. Several subunits of RNase P are also part of the RNase MRP complex. RNase MRP consists of a catalytic RNA moiety and about 8 protein subunits; POP1, POP7, RPP25, RPP30, RPP38, RPP40 and possibly also POP4 and POP5.</text>
</comment>
<dbReference type="GO" id="GO:0006364">
    <property type="term" value="P:rRNA processing"/>
    <property type="evidence" value="ECO:0007669"/>
    <property type="project" value="UniProtKB-KW"/>
</dbReference>
<keyword evidence="5 9" id="KW-0539">Nucleus</keyword>
<dbReference type="InterPro" id="IPR038085">
    <property type="entry name" value="Rnp2-like_sf"/>
</dbReference>
<dbReference type="Ensembl" id="ENSCMIT00000017755.1">
    <property type="protein sequence ID" value="ENSCMIP00000017417.1"/>
    <property type="gene ID" value="ENSCMIG00000008306.1"/>
</dbReference>
<accession>V9LAG3</accession>
<evidence type="ECO:0000256" key="9">
    <source>
        <dbReference type="PIRNR" id="PIRNR023803"/>
    </source>
</evidence>
<dbReference type="KEGG" id="cmk:103182189"/>
<dbReference type="STRING" id="7868.ENSCMIP00000017417"/>
<dbReference type="SUPFAM" id="SSF160350">
    <property type="entry name" value="Rnp2-like"/>
    <property type="match status" value="1"/>
</dbReference>
<evidence type="ECO:0000313" key="10">
    <source>
        <dbReference type="EMBL" id="AFP09078.1"/>
    </source>
</evidence>
<dbReference type="GO" id="GO:0005730">
    <property type="term" value="C:nucleolus"/>
    <property type="evidence" value="ECO:0007669"/>
    <property type="project" value="UniProtKB-SubCell"/>
</dbReference>
<dbReference type="RefSeq" id="XP_007897278.1">
    <property type="nucleotide sequence ID" value="XM_007899087.2"/>
</dbReference>
<keyword evidence="12" id="KW-1185">Reference proteome</keyword>
<dbReference type="OMA" id="MQNYLDK"/>
<dbReference type="Pfam" id="PF01900">
    <property type="entry name" value="RNase_P_Rpp14"/>
    <property type="match status" value="1"/>
</dbReference>
<evidence type="ECO:0000313" key="11">
    <source>
        <dbReference type="Ensembl" id="ENSCMIP00000017417.1"/>
    </source>
</evidence>
<evidence type="ECO:0000256" key="4">
    <source>
        <dbReference type="ARBA" id="ARBA00022694"/>
    </source>
</evidence>
<organism evidence="10">
    <name type="scientific">Callorhinchus milii</name>
    <name type="common">Ghost shark</name>
    <dbReference type="NCBI Taxonomy" id="7868"/>
    <lineage>
        <taxon>Eukaryota</taxon>
        <taxon>Metazoa</taxon>
        <taxon>Chordata</taxon>
        <taxon>Craniata</taxon>
        <taxon>Vertebrata</taxon>
        <taxon>Chondrichthyes</taxon>
        <taxon>Holocephali</taxon>
        <taxon>Chimaeriformes</taxon>
        <taxon>Callorhinchidae</taxon>
        <taxon>Callorhinchus</taxon>
    </lineage>
</organism>
<dbReference type="FunFam" id="3.30.70.3250:FF:000001">
    <property type="entry name" value="Ribonuclease P/MRP protein subunit POP5"/>
    <property type="match status" value="1"/>
</dbReference>
<dbReference type="AlphaFoldDB" id="V9LAG3"/>
<protein>
    <recommendedName>
        <fullName evidence="6 9">Ribonuclease P/MRP protein subunit POP5</fullName>
    </recommendedName>
</protein>
<evidence type="ECO:0000256" key="3">
    <source>
        <dbReference type="ARBA" id="ARBA00022552"/>
    </source>
</evidence>
<dbReference type="PIRSF" id="PIRSF023803">
    <property type="entry name" value="Ribonuclease_P_prd"/>
    <property type="match status" value="1"/>
</dbReference>
<reference evidence="12" key="2">
    <citation type="journal article" date="2007" name="PLoS Biol.">
        <title>Survey sequencing and comparative analysis of the elephant shark (Callorhinchus milii) genome.</title>
        <authorList>
            <person name="Venkatesh B."/>
            <person name="Kirkness E.F."/>
            <person name="Loh Y.H."/>
            <person name="Halpern A.L."/>
            <person name="Lee A.P."/>
            <person name="Johnson J."/>
            <person name="Dandona N."/>
            <person name="Viswanathan L.D."/>
            <person name="Tay A."/>
            <person name="Venter J.C."/>
            <person name="Strausberg R.L."/>
            <person name="Brenner S."/>
        </authorList>
    </citation>
    <scope>NUCLEOTIDE SEQUENCE [LARGE SCALE GENOMIC DNA]</scope>
</reference>
<comment type="function">
    <text evidence="8">Component of ribonuclease P, a protein complex that generates mature tRNA molecules by cleaving their 5'-ends. Also a component of the MRP ribonuclease complex, which cleaves pre-rRNA sequences.</text>
</comment>
<proteinExistence type="evidence at transcript level"/>
<dbReference type="PANTHER" id="PTHR48414:SF1">
    <property type="entry name" value="POP5 HOMOLOG, RIBONUCLEASE P_MRP SUBUNIT"/>
    <property type="match status" value="1"/>
</dbReference>
<comment type="similarity">
    <text evidence="2 9">Belongs to the eukaryotic/archaeal RNase P protein component 2 family.</text>
</comment>
<dbReference type="PANTHER" id="PTHR48414">
    <property type="entry name" value="POP5 HOMOLOG, RIBONUCLEASE P_MRP SUBUNIT"/>
    <property type="match status" value="1"/>
</dbReference>
<keyword evidence="3" id="KW-0698">rRNA processing</keyword>
<dbReference type="EMBL" id="JW876561">
    <property type="protein sequence ID" value="AFP09078.1"/>
    <property type="molecule type" value="mRNA"/>
</dbReference>
<dbReference type="InterPro" id="IPR002759">
    <property type="entry name" value="Pop5/Rpp14/Rnp2-like"/>
</dbReference>
<dbReference type="CTD" id="51367"/>
<evidence type="ECO:0000256" key="6">
    <source>
        <dbReference type="ARBA" id="ARBA00044198"/>
    </source>
</evidence>
<reference evidence="11" key="4">
    <citation type="submission" date="2025-05" db="UniProtKB">
        <authorList>
            <consortium name="Ensembl"/>
        </authorList>
    </citation>
    <scope>IDENTIFICATION</scope>
</reference>
<sequence length="168" mass="19983">MVRFKSRYFLCEIVFENPESRQWMEDKNVFKAVKDAIVQTHGDFGHSCCALRLIVKYLNAYTGIALLRCRKEFYRMLWSALPFITFLENKNQKYPCFFNTLHVGGTIRTSQKFLIQYNRKQLHLLLKDCTTDAERNSIQKSILSCSFKWPKDVHPQHRDDEMEDDDTE</sequence>
<dbReference type="Proteomes" id="UP000314986">
    <property type="component" value="Unassembled WGS sequence"/>
</dbReference>
<dbReference type="InterPro" id="IPR016819">
    <property type="entry name" value="RNase_P/MRP_POP5"/>
</dbReference>
<gene>
    <name evidence="11" type="primary">pop5</name>
</gene>
<dbReference type="GO" id="GO:0001682">
    <property type="term" value="P:tRNA 5'-leader removal"/>
    <property type="evidence" value="ECO:0007669"/>
    <property type="project" value="InterPro"/>
</dbReference>
<evidence type="ECO:0000256" key="5">
    <source>
        <dbReference type="ARBA" id="ARBA00023242"/>
    </source>
</evidence>
<comment type="subcellular location">
    <subcellularLocation>
        <location evidence="1 9">Nucleus</location>
        <location evidence="1 9">Nucleolus</location>
    </subcellularLocation>
</comment>
<name>V9LAG3_CALMI</name>
<dbReference type="OrthoDB" id="24745at2759"/>